<sequence length="116" mass="13249">MKYIFGLGVDMLVLVSIIMGFHFGNESFLNIPHFIGWFVGIENLLAHLSKKSKEGMAKKYQSQPLLFRIYDVLTDVIFVSFCAYQGWMFMAAVYATAACLKAEFKHSMEKTYAKVD</sequence>
<accession>A0A379TSI8</accession>
<evidence type="ECO:0000313" key="2">
    <source>
        <dbReference type="EMBL" id="SUG52469.1"/>
    </source>
</evidence>
<protein>
    <submittedName>
        <fullName evidence="2">Uncharacterized protein</fullName>
    </submittedName>
</protein>
<keyword evidence="1" id="KW-1133">Transmembrane helix</keyword>
<organism evidence="2 3">
    <name type="scientific">Salmonella enterica</name>
    <name type="common">Salmonella choleraesuis</name>
    <dbReference type="NCBI Taxonomy" id="28901"/>
    <lineage>
        <taxon>Bacteria</taxon>
        <taxon>Pseudomonadati</taxon>
        <taxon>Pseudomonadota</taxon>
        <taxon>Gammaproteobacteria</taxon>
        <taxon>Enterobacterales</taxon>
        <taxon>Enterobacteriaceae</taxon>
        <taxon>Salmonella</taxon>
    </lineage>
</organism>
<evidence type="ECO:0000313" key="3">
    <source>
        <dbReference type="Proteomes" id="UP000254773"/>
    </source>
</evidence>
<gene>
    <name evidence="2" type="ORF">NCTC9854_04580</name>
</gene>
<dbReference type="Proteomes" id="UP000254773">
    <property type="component" value="Unassembled WGS sequence"/>
</dbReference>
<proteinExistence type="predicted"/>
<keyword evidence="1" id="KW-0472">Membrane</keyword>
<dbReference type="EMBL" id="UGWI01000003">
    <property type="protein sequence ID" value="SUG52469.1"/>
    <property type="molecule type" value="Genomic_DNA"/>
</dbReference>
<reference evidence="2 3" key="1">
    <citation type="submission" date="2018-06" db="EMBL/GenBank/DDBJ databases">
        <authorList>
            <consortium name="Pathogen Informatics"/>
            <person name="Doyle S."/>
        </authorList>
    </citation>
    <scope>NUCLEOTIDE SEQUENCE [LARGE SCALE GENOMIC DNA]</scope>
    <source>
        <strain evidence="2 3">NCTC9854</strain>
    </source>
</reference>
<feature type="transmembrane region" description="Helical" evidence="1">
    <location>
        <begin position="7"/>
        <end position="24"/>
    </location>
</feature>
<keyword evidence="1" id="KW-0812">Transmembrane</keyword>
<dbReference type="AlphaFoldDB" id="A0A379TSI8"/>
<feature type="transmembrane region" description="Helical" evidence="1">
    <location>
        <begin position="69"/>
        <end position="95"/>
    </location>
</feature>
<name>A0A379TSI8_SALER</name>
<evidence type="ECO:0000256" key="1">
    <source>
        <dbReference type="SAM" id="Phobius"/>
    </source>
</evidence>